<keyword evidence="4" id="KW-1185">Reference proteome</keyword>
<accession>A0A0U1M1P5</accession>
<evidence type="ECO:0000313" key="3">
    <source>
        <dbReference type="EMBL" id="CRG89026.1"/>
    </source>
</evidence>
<dbReference type="Proteomes" id="UP000054383">
    <property type="component" value="Unassembled WGS sequence"/>
</dbReference>
<organism evidence="3 4">
    <name type="scientific">Talaromyces islandicus</name>
    <name type="common">Penicillium islandicum</name>
    <dbReference type="NCBI Taxonomy" id="28573"/>
    <lineage>
        <taxon>Eukaryota</taxon>
        <taxon>Fungi</taxon>
        <taxon>Dikarya</taxon>
        <taxon>Ascomycota</taxon>
        <taxon>Pezizomycotina</taxon>
        <taxon>Eurotiomycetes</taxon>
        <taxon>Eurotiomycetidae</taxon>
        <taxon>Eurotiales</taxon>
        <taxon>Trichocomaceae</taxon>
        <taxon>Talaromyces</taxon>
        <taxon>Talaromyces sect. Islandici</taxon>
    </lineage>
</organism>
<evidence type="ECO:0000256" key="2">
    <source>
        <dbReference type="SAM" id="MobiDB-lite"/>
    </source>
</evidence>
<evidence type="ECO:0000313" key="4">
    <source>
        <dbReference type="Proteomes" id="UP000054383"/>
    </source>
</evidence>
<evidence type="ECO:0000256" key="1">
    <source>
        <dbReference type="SAM" id="Coils"/>
    </source>
</evidence>
<proteinExistence type="predicted"/>
<protein>
    <submittedName>
        <fullName evidence="3">Uncharacterized protein</fullName>
    </submittedName>
</protein>
<dbReference type="AlphaFoldDB" id="A0A0U1M1P5"/>
<reference evidence="3 4" key="1">
    <citation type="submission" date="2015-04" db="EMBL/GenBank/DDBJ databases">
        <authorList>
            <person name="Syromyatnikov M.Y."/>
            <person name="Popov V.N."/>
        </authorList>
    </citation>
    <scope>NUCLEOTIDE SEQUENCE [LARGE SCALE GENOMIC DNA]</scope>
    <source>
        <strain evidence="3">WF-38-12</strain>
    </source>
</reference>
<dbReference type="OrthoDB" id="10638219at2759"/>
<feature type="coiled-coil region" evidence="1">
    <location>
        <begin position="89"/>
        <end position="137"/>
    </location>
</feature>
<feature type="compositionally biased region" description="Low complexity" evidence="2">
    <location>
        <begin position="25"/>
        <end position="47"/>
    </location>
</feature>
<gene>
    <name evidence="3" type="ORF">PISL3812_06061</name>
</gene>
<dbReference type="EMBL" id="CVMT01000005">
    <property type="protein sequence ID" value="CRG89026.1"/>
    <property type="molecule type" value="Genomic_DNA"/>
</dbReference>
<keyword evidence="1" id="KW-0175">Coiled coil</keyword>
<sequence length="159" mass="17091">MFDSPAASTPALAFVASDSVVSSASSGPAVVNQAAAATTAASSAPLRPATPPSLGWWTPNRPRPDNAKGGQRAAKRPLETVESGEVRTLEELKDAQLKLKEEIFVSEEKQKGWKVTIETLQALLAVEKEKSEKKRAERANLCDLYSRRAAAAGQKKKKY</sequence>
<feature type="region of interest" description="Disordered" evidence="2">
    <location>
        <begin position="25"/>
        <end position="78"/>
    </location>
</feature>
<name>A0A0U1M1P5_TALIS</name>